<proteinExistence type="predicted"/>
<keyword evidence="2" id="KW-1185">Reference proteome</keyword>
<dbReference type="EMBL" id="JABKAU010000047">
    <property type="protein sequence ID" value="NVO33078.1"/>
    <property type="molecule type" value="Genomic_DNA"/>
</dbReference>
<comment type="caution">
    <text evidence="1">The sequence shown here is derived from an EMBL/GenBank/DDBJ whole genome shotgun (WGS) entry which is preliminary data.</text>
</comment>
<gene>
    <name evidence="1" type="ORF">HW554_17860</name>
</gene>
<reference evidence="1 2" key="1">
    <citation type="submission" date="2020-05" db="EMBL/GenBank/DDBJ databases">
        <title>Hymenobacter terrestris sp. nov. and Hymenobacter lapidiphilus sp. nov., isolated from regoliths in Antarctica.</title>
        <authorList>
            <person name="Sedlacek I."/>
            <person name="Pantucek R."/>
            <person name="Zeman M."/>
            <person name="Holochova P."/>
            <person name="Kralova S."/>
            <person name="Stankova E."/>
            <person name="Sedo O."/>
            <person name="Micenkova L."/>
            <person name="Svec P."/>
            <person name="Gupta V."/>
            <person name="Sood U."/>
            <person name="Korpole U.S."/>
            <person name="Lal R."/>
        </authorList>
    </citation>
    <scope>NUCLEOTIDE SEQUENCE [LARGE SCALE GENOMIC DNA]</scope>
    <source>
        <strain evidence="1 2">P5342</strain>
    </source>
</reference>
<accession>A0A7Y7PS86</accession>
<name>A0A7Y7PS86_9BACT</name>
<protein>
    <submittedName>
        <fullName evidence="1">Uncharacterized protein</fullName>
    </submittedName>
</protein>
<evidence type="ECO:0000313" key="2">
    <source>
        <dbReference type="Proteomes" id="UP000565521"/>
    </source>
</evidence>
<dbReference type="AlphaFoldDB" id="A0A7Y7PS86"/>
<organism evidence="1 2">
    <name type="scientific">Hymenobacter lapidiphilus</name>
    <dbReference type="NCBI Taxonomy" id="2608003"/>
    <lineage>
        <taxon>Bacteria</taxon>
        <taxon>Pseudomonadati</taxon>
        <taxon>Bacteroidota</taxon>
        <taxon>Cytophagia</taxon>
        <taxon>Cytophagales</taxon>
        <taxon>Hymenobacteraceae</taxon>
        <taxon>Hymenobacter</taxon>
    </lineage>
</organism>
<dbReference type="Proteomes" id="UP000565521">
    <property type="component" value="Unassembled WGS sequence"/>
</dbReference>
<evidence type="ECO:0000313" key="1">
    <source>
        <dbReference type="EMBL" id="NVO33078.1"/>
    </source>
</evidence>
<sequence length="150" mass="17070">MQGHIFGEPLRNFSGLIPQAQDDEHGVYEHGVYWMSEQESGWFGQHNEDVVTYYQFQDGKFAMFRAVTVDTGATRTALRELARSLFGPGRACSDLQGGLDWEGERVRVQYYEKGAPPVLCLLEVYSKPLVAVQQAKLREQQQWDNVLGKL</sequence>